<evidence type="ECO:0000259" key="1">
    <source>
        <dbReference type="Pfam" id="PF04015"/>
    </source>
</evidence>
<gene>
    <name evidence="2" type="ordered locus">Anamo_1080</name>
</gene>
<dbReference type="Gene3D" id="3.60.15.10">
    <property type="entry name" value="Ribonuclease Z/Hydroxyacylglutathione hydrolase-like"/>
    <property type="match status" value="1"/>
</dbReference>
<name>I4BWP8_ACEMN</name>
<evidence type="ECO:0000313" key="2">
    <source>
        <dbReference type="EMBL" id="AFM21705.1"/>
    </source>
</evidence>
<protein>
    <recommendedName>
        <fullName evidence="1">DUF362 domain-containing protein</fullName>
    </recommendedName>
</protein>
<dbReference type="Pfam" id="PF04015">
    <property type="entry name" value="DUF362"/>
    <property type="match status" value="1"/>
</dbReference>
<dbReference type="SUPFAM" id="SSF56281">
    <property type="entry name" value="Metallo-hydrolase/oxidoreductase"/>
    <property type="match status" value="1"/>
</dbReference>
<dbReference type="PANTHER" id="PTHR39189">
    <property type="entry name" value="UPF0173 METAL-DEPENDENT HYDROLASE YTKL"/>
    <property type="match status" value="1"/>
</dbReference>
<dbReference type="PATRIC" id="fig|891968.3.peg.1067"/>
<dbReference type="STRING" id="891968.Anamo_1080"/>
<organism evidence="2 3">
    <name type="scientific">Acetomicrobium mobile (strain ATCC BAA-54 / DSM 13181 / JCM 12221 / NGA)</name>
    <name type="common">Anaerobaculum mobile</name>
    <dbReference type="NCBI Taxonomy" id="891968"/>
    <lineage>
        <taxon>Bacteria</taxon>
        <taxon>Thermotogati</taxon>
        <taxon>Synergistota</taxon>
        <taxon>Synergistia</taxon>
        <taxon>Synergistales</taxon>
        <taxon>Acetomicrobiaceae</taxon>
        <taxon>Acetomicrobium</taxon>
    </lineage>
</organism>
<dbReference type="Pfam" id="PF13483">
    <property type="entry name" value="Lactamase_B_3"/>
    <property type="match status" value="1"/>
</dbReference>
<dbReference type="HOGENOM" id="CLU_428054_0_0_0"/>
<evidence type="ECO:0000313" key="3">
    <source>
        <dbReference type="Proteomes" id="UP000006061"/>
    </source>
</evidence>
<keyword evidence="3" id="KW-1185">Reference proteome</keyword>
<proteinExistence type="predicted"/>
<dbReference type="Proteomes" id="UP000006061">
    <property type="component" value="Chromosome"/>
</dbReference>
<sequence length="639" mass="70893">MKIRWLGQSCFEIALNSGIRIVTDPFAQEGIDFPGLRLSYPIPDVEADIVVVSHMGHFDHDAINVVKGNPVVINKPGEIEVKGIRFKGFGTYHLTADGFSPEPFNNVFYWEAEGLKLCHLGDLGHLLDKEQVAQLQGTDILFVPLGEGFAMPFTVVIENLKLIKPKVVIPMHYKTVEAPFLPKSVEDFLRISDLEPWYPGETLEISQDTLPSFPTICILRGPMPYKTTVAIAHRDEIGETPGNYTEQSLSIIRDMVREAIDNIGGIERYVKKGNTVLIRPNTVNAVPPDLCATTDPRVVAALLDLILERVDVKEIKVGDYVGLNFLFDCKQAMEVTGLERVLKDPRVKMVELDTEPAIHVSVPKPKALPDFFVPKSIWEADVYIIVPKLKTHLMSRLSCSLKMGQGVYGWRDKRRNHREDIAQKMIDTYKVVRPNLILVDAIWTMQGNGPLSLYPYDIIKDMNTIIAGGDGVAVDAVATNLMGFDFDYVPTNRLCRQENLGVFRLREIEIAGTSMEKVRRKYRKATCDIAGVFPKVDVYMGGTCDAGCMACIRGGFDGADAMGLLDKLPGPVAIVTGRIDETFHELIEGSTLGRYVKVIAVGECVRDFALSNPNVAFIPGCCPITAFGKIPEIIKSLVK</sequence>
<dbReference type="AlphaFoldDB" id="I4BWP8"/>
<dbReference type="EMBL" id="CP003198">
    <property type="protein sequence ID" value="AFM21705.1"/>
    <property type="molecule type" value="Genomic_DNA"/>
</dbReference>
<feature type="domain" description="DUF362" evidence="1">
    <location>
        <begin position="276"/>
        <end position="479"/>
    </location>
</feature>
<reference evidence="3" key="1">
    <citation type="journal article" date="2013" name="Stand. Genomic Sci.">
        <title>Complete genome sequence of the moderate thermophile Anaerobaculum mobile type strain (NGA(T)).</title>
        <authorList>
            <person name="Mavromatis K."/>
            <person name="Stackebrandt E."/>
            <person name="Held B."/>
            <person name="Lapidus A."/>
            <person name="Nolan M."/>
            <person name="Lucas S."/>
            <person name="Hammon N."/>
            <person name="Deshpande S."/>
            <person name="Cheng J.F."/>
            <person name="Tapia R."/>
            <person name="Goodwin L.A."/>
            <person name="Pitluck S."/>
            <person name="Liolios K."/>
            <person name="Pagani I."/>
            <person name="Ivanova N."/>
            <person name="Mikhailova N."/>
            <person name="Huntemann M."/>
            <person name="Pati A."/>
            <person name="Chen A."/>
            <person name="Palaniappan K."/>
            <person name="Land M."/>
            <person name="Rohde M."/>
            <person name="Spring S."/>
            <person name="Goker M."/>
            <person name="Woyke T."/>
            <person name="Detter J.C."/>
            <person name="Bristow J."/>
            <person name="Eisen J.A."/>
            <person name="Markowitz V."/>
            <person name="Hugenholtz P."/>
            <person name="Klenk H.P."/>
            <person name="Kyrpides N.C."/>
        </authorList>
    </citation>
    <scope>NUCLEOTIDE SEQUENCE</scope>
    <source>
        <strain evidence="3">ATCC BAA-54 / DSM 13181 / NGA</strain>
    </source>
</reference>
<dbReference type="eggNOG" id="COG2006">
    <property type="taxonomic scope" value="Bacteria"/>
</dbReference>
<dbReference type="eggNOG" id="COG2220">
    <property type="taxonomic scope" value="Bacteria"/>
</dbReference>
<dbReference type="PANTHER" id="PTHR39189:SF1">
    <property type="entry name" value="UPF0173 METAL-DEPENDENT HYDROLASE YTKL"/>
    <property type="match status" value="1"/>
</dbReference>
<accession>I4BWP8</accession>
<dbReference type="InterPro" id="IPR007160">
    <property type="entry name" value="DUF362"/>
</dbReference>
<dbReference type="InterPro" id="IPR036866">
    <property type="entry name" value="RibonucZ/Hydroxyglut_hydro"/>
</dbReference>
<dbReference type="KEGG" id="amo:Anamo_1080"/>